<evidence type="ECO:0000313" key="1">
    <source>
        <dbReference type="EMBL" id="KIZ17313.1"/>
    </source>
</evidence>
<organism evidence="1 2">
    <name type="scientific">Streptomyces natalensis ATCC 27448</name>
    <dbReference type="NCBI Taxonomy" id="1240678"/>
    <lineage>
        <taxon>Bacteria</taxon>
        <taxon>Bacillati</taxon>
        <taxon>Actinomycetota</taxon>
        <taxon>Actinomycetes</taxon>
        <taxon>Kitasatosporales</taxon>
        <taxon>Streptomycetaceae</taxon>
        <taxon>Streptomyces</taxon>
    </lineage>
</organism>
<dbReference type="PATRIC" id="fig|1240678.4.peg.3136"/>
<dbReference type="Proteomes" id="UP000032458">
    <property type="component" value="Unassembled WGS sequence"/>
</dbReference>
<name>A0A0D7CMA5_9ACTN</name>
<dbReference type="EMBL" id="JRKI01000023">
    <property type="protein sequence ID" value="KIZ17313.1"/>
    <property type="molecule type" value="Genomic_DNA"/>
</dbReference>
<reference evidence="1 2" key="1">
    <citation type="submission" date="2014-09" db="EMBL/GenBank/DDBJ databases">
        <title>Draft genome sequence of Streptomyces natalensis ATCC 27448, producer of the antifungal pimaricin.</title>
        <authorList>
            <person name="Mendes M.V."/>
            <person name="Beites T."/>
            <person name="Pires S."/>
            <person name="Santos C.L."/>
            <person name="Moradas-Ferreira P."/>
        </authorList>
    </citation>
    <scope>NUCLEOTIDE SEQUENCE [LARGE SCALE GENOMIC DNA]</scope>
    <source>
        <strain evidence="1 2">ATCC 27448</strain>
    </source>
</reference>
<dbReference type="AlphaFoldDB" id="A0A0D7CMA5"/>
<proteinExistence type="predicted"/>
<keyword evidence="2" id="KW-1185">Reference proteome</keyword>
<accession>A0A0D7CMA5</accession>
<sequence>MAKRGHIHDFTGQEIREGDTLVYAARRGNGVRMVEATVQRTYTEQYKGRTIPMLKVKPTGNESGFVKRSTFRVETVAAEHVAVTIPAEVPAGV</sequence>
<comment type="caution">
    <text evidence="1">The sequence shown here is derived from an EMBL/GenBank/DDBJ whole genome shotgun (WGS) entry which is preliminary data.</text>
</comment>
<gene>
    <name evidence="1" type="ORF">SNA_14930</name>
</gene>
<protein>
    <submittedName>
        <fullName evidence="1">Uncharacterized protein</fullName>
    </submittedName>
</protein>
<dbReference type="RefSeq" id="WP_030067910.1">
    <property type="nucleotide sequence ID" value="NZ_JRKI01000023.1"/>
</dbReference>
<evidence type="ECO:0000313" key="2">
    <source>
        <dbReference type="Proteomes" id="UP000032458"/>
    </source>
</evidence>